<gene>
    <name evidence="2" type="ORF">VQ02_19015</name>
</gene>
<dbReference type="EMBL" id="LABY01000132">
    <property type="protein sequence ID" value="KMO34648.1"/>
    <property type="molecule type" value="Genomic_DNA"/>
</dbReference>
<dbReference type="AlphaFoldDB" id="A0A0J6SMN0"/>
<evidence type="ECO:0000256" key="1">
    <source>
        <dbReference type="SAM" id="SignalP"/>
    </source>
</evidence>
<reference evidence="2 3" key="1">
    <citation type="submission" date="2015-03" db="EMBL/GenBank/DDBJ databases">
        <title>Genome sequencing of Methylobacterium variabile DSM 16961.</title>
        <authorList>
            <person name="Chaudhry V."/>
            <person name="Patil P.B."/>
        </authorList>
    </citation>
    <scope>NUCLEOTIDE SEQUENCE [LARGE SCALE GENOMIC DNA]</scope>
    <source>
        <strain evidence="2 3">DSM 16961</strain>
    </source>
</reference>
<organism evidence="2 3">
    <name type="scientific">Methylobacterium variabile</name>
    <dbReference type="NCBI Taxonomy" id="298794"/>
    <lineage>
        <taxon>Bacteria</taxon>
        <taxon>Pseudomonadati</taxon>
        <taxon>Pseudomonadota</taxon>
        <taxon>Alphaproteobacteria</taxon>
        <taxon>Hyphomicrobiales</taxon>
        <taxon>Methylobacteriaceae</taxon>
        <taxon>Methylobacterium</taxon>
    </lineage>
</organism>
<evidence type="ECO:0000313" key="2">
    <source>
        <dbReference type="EMBL" id="KMO34648.1"/>
    </source>
</evidence>
<dbReference type="NCBIfam" id="TIGR02122">
    <property type="entry name" value="TRAP_TAXI"/>
    <property type="match status" value="1"/>
</dbReference>
<dbReference type="Proteomes" id="UP000035955">
    <property type="component" value="Unassembled WGS sequence"/>
</dbReference>
<proteinExistence type="predicted"/>
<dbReference type="SUPFAM" id="SSF53850">
    <property type="entry name" value="Periplasmic binding protein-like II"/>
    <property type="match status" value="1"/>
</dbReference>
<dbReference type="InterPro" id="IPR011852">
    <property type="entry name" value="TRAP_TAXI"/>
</dbReference>
<dbReference type="Gene3D" id="3.40.190.10">
    <property type="entry name" value="Periplasmic binding protein-like II"/>
    <property type="match status" value="2"/>
</dbReference>
<keyword evidence="3" id="KW-1185">Reference proteome</keyword>
<feature type="signal peptide" evidence="1">
    <location>
        <begin position="1"/>
        <end position="23"/>
    </location>
</feature>
<comment type="caution">
    <text evidence="2">The sequence shown here is derived from an EMBL/GenBank/DDBJ whole genome shotgun (WGS) entry which is preliminary data.</text>
</comment>
<dbReference type="PANTHER" id="PTHR42941:SF1">
    <property type="entry name" value="SLL1037 PROTEIN"/>
    <property type="match status" value="1"/>
</dbReference>
<dbReference type="OrthoDB" id="7331522at2"/>
<protein>
    <submittedName>
        <fullName evidence="2">C4-dicarboxylate ABC transporter substrate-binding protein</fullName>
    </submittedName>
</protein>
<dbReference type="Pfam" id="PF16868">
    <property type="entry name" value="NMT1_3"/>
    <property type="match status" value="1"/>
</dbReference>
<dbReference type="RefSeq" id="WP_048445772.1">
    <property type="nucleotide sequence ID" value="NZ_LABY01000132.1"/>
</dbReference>
<accession>A0A0J6SMN0</accession>
<dbReference type="PATRIC" id="fig|298794.3.peg.1094"/>
<name>A0A0J6SMN0_9HYPH</name>
<sequence length="311" mass="32171">MRFWLIAAAAWAGLLGSPPAARAEEPLRLVLATATPGGGFPAYGEALAAAIREVSPEIILDLRPSKGSTENLILLRAGQVDLGLVQGEYAYEALAAQGAPALTVVAPVYPAPGLFVVLPDSPVRHVGDLRGRAVALGTSSSGLTAMGRTVLRGSGLDPERDIRPILLAHAGDGPAMVRDGRAAALWGGGTGWPGFRVLAEAPGGARFLGPSASAIAAILAASPSLRRMTVPPDTFPGQGEAIETVGSWSFILGRPGLDPVAVARLVGAIDRARAALARRLPHERPSDPRDLKEAVPAEWLNPATAAFLRDQ</sequence>
<evidence type="ECO:0000313" key="3">
    <source>
        <dbReference type="Proteomes" id="UP000035955"/>
    </source>
</evidence>
<keyword evidence="1" id="KW-0732">Signal</keyword>
<feature type="chain" id="PRO_5005281407" evidence="1">
    <location>
        <begin position="24"/>
        <end position="311"/>
    </location>
</feature>
<dbReference type="PANTHER" id="PTHR42941">
    <property type="entry name" value="SLL1037 PROTEIN"/>
    <property type="match status" value="1"/>
</dbReference>